<dbReference type="HOGENOM" id="CLU_181505_0_0_9"/>
<dbReference type="OrthoDB" id="2889126at2"/>
<dbReference type="Proteomes" id="UP000032633">
    <property type="component" value="Chromosome"/>
</dbReference>
<gene>
    <name evidence="1" type="ORF">VN24_02970</name>
</gene>
<organism evidence="1 2">
    <name type="scientific">Paenibacillus beijingensis</name>
    <dbReference type="NCBI Taxonomy" id="1126833"/>
    <lineage>
        <taxon>Bacteria</taxon>
        <taxon>Bacillati</taxon>
        <taxon>Bacillota</taxon>
        <taxon>Bacilli</taxon>
        <taxon>Bacillales</taxon>
        <taxon>Paenibacillaceae</taxon>
        <taxon>Paenibacillus</taxon>
    </lineage>
</organism>
<proteinExistence type="predicted"/>
<keyword evidence="2" id="KW-1185">Reference proteome</keyword>
<dbReference type="STRING" id="1126833.VN24_02970"/>
<reference evidence="1 2" key="1">
    <citation type="journal article" date="2015" name="J. Biotechnol.">
        <title>Complete genome sequence of Paenibacillus beijingensis 7188(T) (=DSM 24997(T)), a novel rhizobacterium from jujube garden soil.</title>
        <authorList>
            <person name="Kwak Y."/>
            <person name="Shin J.H."/>
        </authorList>
    </citation>
    <scope>NUCLEOTIDE SEQUENCE [LARGE SCALE GENOMIC DNA]</scope>
    <source>
        <strain evidence="1 2">DSM 24997</strain>
    </source>
</reference>
<dbReference type="EMBL" id="CP011058">
    <property type="protein sequence ID" value="AJY73784.1"/>
    <property type="molecule type" value="Genomic_DNA"/>
</dbReference>
<dbReference type="RefSeq" id="WP_045669219.1">
    <property type="nucleotide sequence ID" value="NZ_CP011058.1"/>
</dbReference>
<dbReference type="PATRIC" id="fig|1126833.4.peg.659"/>
<reference evidence="2" key="2">
    <citation type="submission" date="2015-03" db="EMBL/GenBank/DDBJ databases">
        <title>Genome sequence of Paenibacillus beijingensis strain DSM 24997T.</title>
        <authorList>
            <person name="Kwak Y."/>
            <person name="Shin J.-H."/>
        </authorList>
    </citation>
    <scope>NUCLEOTIDE SEQUENCE [LARGE SCALE GENOMIC DNA]</scope>
    <source>
        <strain evidence="2">DSM 24997</strain>
    </source>
</reference>
<evidence type="ECO:0000313" key="1">
    <source>
        <dbReference type="EMBL" id="AJY73784.1"/>
    </source>
</evidence>
<protein>
    <submittedName>
        <fullName evidence="1">Uncharacterized protein</fullName>
    </submittedName>
</protein>
<evidence type="ECO:0000313" key="2">
    <source>
        <dbReference type="Proteomes" id="UP000032633"/>
    </source>
</evidence>
<accession>A0A0D5NEI0</accession>
<name>A0A0D5NEI0_9BACL</name>
<dbReference type="KEGG" id="pbj:VN24_02970"/>
<dbReference type="AlphaFoldDB" id="A0A0D5NEI0"/>
<sequence length="78" mass="8917">MIPFERAWPYDVMMKDVFASCPFCGTDNVLLPLKPREIKEISQGKKKLLVFPCCHGKLTVVDADQDYLLTDTAVRRRG</sequence>